<protein>
    <submittedName>
        <fullName evidence="3">Uncharacterized protein</fullName>
    </submittedName>
</protein>
<sequence length="223" mass="25422">MSTPEHNDEIAKLREQLRHLEQENDDLQSCVRRLKATEEDLSHKIERAEEEAVFAQQELEISQENYKQTASRSAEQVRDLTAKLQKYQNVVSCLLSVVGIPNVAGETGKASDAQENALELESYNKTTDDPGDENAAEDDETNRASRFVSDQNWMNVVERLQTEIRTKTEQLQITKDGYEEFMVASYEVEKALASENTSLKQFVSTLQSENAHLQHLLQTERDS</sequence>
<accession>A0ABN8D9J7</accession>
<dbReference type="Gene3D" id="6.10.250.1080">
    <property type="match status" value="1"/>
</dbReference>
<gene>
    <name evidence="3" type="ORF">PBS001_LOCUS8067</name>
</gene>
<keyword evidence="4" id="KW-1185">Reference proteome</keyword>
<keyword evidence="1" id="KW-0175">Coiled coil</keyword>
<reference evidence="3 4" key="1">
    <citation type="submission" date="2021-11" db="EMBL/GenBank/DDBJ databases">
        <authorList>
            <person name="Islam A."/>
            <person name="Islam S."/>
            <person name="Flora M.S."/>
            <person name="Rahman M."/>
            <person name="Ziaur R.M."/>
            <person name="Epstein J.H."/>
            <person name="Hassan M."/>
            <person name="Klassen M."/>
            <person name="Woodard K."/>
            <person name="Webb A."/>
            <person name="Webby R.J."/>
            <person name="El Zowalaty M.E."/>
        </authorList>
    </citation>
    <scope>NUCLEOTIDE SEQUENCE [LARGE SCALE GENOMIC DNA]</scope>
    <source>
        <strain evidence="3">Pbs1</strain>
    </source>
</reference>
<evidence type="ECO:0000313" key="4">
    <source>
        <dbReference type="Proteomes" id="UP001158986"/>
    </source>
</evidence>
<name>A0ABN8D9J7_9STRA</name>
<evidence type="ECO:0000313" key="3">
    <source>
        <dbReference type="EMBL" id="CAH0521624.1"/>
    </source>
</evidence>
<comment type="caution">
    <text evidence="3">The sequence shown here is derived from an EMBL/GenBank/DDBJ whole genome shotgun (WGS) entry which is preliminary data.</text>
</comment>
<feature type="coiled-coil region" evidence="1">
    <location>
        <begin position="3"/>
        <end position="90"/>
    </location>
</feature>
<organism evidence="3 4">
    <name type="scientific">Peronospora belbahrii</name>
    <dbReference type="NCBI Taxonomy" id="622444"/>
    <lineage>
        <taxon>Eukaryota</taxon>
        <taxon>Sar</taxon>
        <taxon>Stramenopiles</taxon>
        <taxon>Oomycota</taxon>
        <taxon>Peronosporomycetes</taxon>
        <taxon>Peronosporales</taxon>
        <taxon>Peronosporaceae</taxon>
        <taxon>Peronospora</taxon>
    </lineage>
</organism>
<dbReference type="Proteomes" id="UP001158986">
    <property type="component" value="Unassembled WGS sequence"/>
</dbReference>
<feature type="region of interest" description="Disordered" evidence="2">
    <location>
        <begin position="122"/>
        <end position="144"/>
    </location>
</feature>
<dbReference type="EMBL" id="CAKLCB010000381">
    <property type="protein sequence ID" value="CAH0521624.1"/>
    <property type="molecule type" value="Genomic_DNA"/>
</dbReference>
<evidence type="ECO:0000256" key="1">
    <source>
        <dbReference type="SAM" id="Coils"/>
    </source>
</evidence>
<feature type="compositionally biased region" description="Acidic residues" evidence="2">
    <location>
        <begin position="129"/>
        <end position="140"/>
    </location>
</feature>
<evidence type="ECO:0000256" key="2">
    <source>
        <dbReference type="SAM" id="MobiDB-lite"/>
    </source>
</evidence>
<proteinExistence type="predicted"/>